<reference evidence="2" key="1">
    <citation type="journal article" date="2014" name="Front. Microbiol.">
        <title>High frequency of phylogenetically diverse reductive dehalogenase-homologous genes in deep subseafloor sedimentary metagenomes.</title>
        <authorList>
            <person name="Kawai M."/>
            <person name="Futagami T."/>
            <person name="Toyoda A."/>
            <person name="Takaki Y."/>
            <person name="Nishi S."/>
            <person name="Hori S."/>
            <person name="Arai W."/>
            <person name="Tsubouchi T."/>
            <person name="Morono Y."/>
            <person name="Uchiyama I."/>
            <person name="Ito T."/>
            <person name="Fujiyama A."/>
            <person name="Inagaki F."/>
            <person name="Takami H."/>
        </authorList>
    </citation>
    <scope>NUCLEOTIDE SEQUENCE</scope>
    <source>
        <strain evidence="2">Expedition CK06-06</strain>
    </source>
</reference>
<dbReference type="EMBL" id="BARS01049132">
    <property type="protein sequence ID" value="GAG29812.1"/>
    <property type="molecule type" value="Genomic_DNA"/>
</dbReference>
<name>X0X308_9ZZZZ</name>
<dbReference type="SUPFAM" id="SSF53649">
    <property type="entry name" value="Alkaline phosphatase-like"/>
    <property type="match status" value="1"/>
</dbReference>
<organism evidence="2">
    <name type="scientific">marine sediment metagenome</name>
    <dbReference type="NCBI Taxonomy" id="412755"/>
    <lineage>
        <taxon>unclassified sequences</taxon>
        <taxon>metagenomes</taxon>
        <taxon>ecological metagenomes</taxon>
    </lineage>
</organism>
<evidence type="ECO:0000313" key="2">
    <source>
        <dbReference type="EMBL" id="GAG29812.1"/>
    </source>
</evidence>
<dbReference type="Pfam" id="PF00884">
    <property type="entry name" value="Sulfatase"/>
    <property type="match status" value="1"/>
</dbReference>
<feature type="non-terminal residue" evidence="2">
    <location>
        <position position="1"/>
    </location>
</feature>
<gene>
    <name evidence="2" type="ORF">S01H1_73523</name>
</gene>
<feature type="domain" description="Sulfatase N-terminal" evidence="1">
    <location>
        <begin position="50"/>
        <end position="212"/>
    </location>
</feature>
<dbReference type="PANTHER" id="PTHR43751">
    <property type="entry name" value="SULFATASE"/>
    <property type="match status" value="1"/>
</dbReference>
<dbReference type="AlphaFoldDB" id="X0X308"/>
<evidence type="ECO:0000259" key="1">
    <source>
        <dbReference type="Pfam" id="PF00884"/>
    </source>
</evidence>
<dbReference type="Gene3D" id="3.40.720.10">
    <property type="entry name" value="Alkaline Phosphatase, subunit A"/>
    <property type="match status" value="1"/>
</dbReference>
<accession>X0X308</accession>
<dbReference type="InterPro" id="IPR000917">
    <property type="entry name" value="Sulfatase_N"/>
</dbReference>
<protein>
    <recommendedName>
        <fullName evidence="1">Sulfatase N-terminal domain-containing protein</fullName>
    </recommendedName>
</protein>
<proteinExistence type="predicted"/>
<feature type="non-terminal residue" evidence="2">
    <location>
        <position position="242"/>
    </location>
</feature>
<dbReference type="InterPro" id="IPR052701">
    <property type="entry name" value="GAG_Ulvan_Degrading_Sulfatases"/>
</dbReference>
<dbReference type="InterPro" id="IPR017850">
    <property type="entry name" value="Alkaline_phosphatase_core_sf"/>
</dbReference>
<comment type="caution">
    <text evidence="2">The sequence shown here is derived from an EMBL/GenBank/DDBJ whole genome shotgun (WGS) entry which is preliminary data.</text>
</comment>
<dbReference type="PANTHER" id="PTHR43751:SF3">
    <property type="entry name" value="SULFATASE N-TERMINAL DOMAIN-CONTAINING PROTEIN"/>
    <property type="match status" value="1"/>
</dbReference>
<sequence length="242" mass="28137">RHARVDLRKYGNRKVRLEFITSGSGNAVIHAFWGNPSIYDLRRRKDKDYNIIYIIEDSTNTTMLGCYGSRLGLSPNIDKFAGDALIFKNYFTTANWTRPAIMSLFTSRYPSGLYSPAGFSVSGDAAKRFCQRKIKSLPWRLEEKGYTCAAISNNIFLIEPSRIGLDIGFNEINDYSRHHYSTVDITAGAIEWLCRNRHKKFFLYIHYDNTHLNDRPLLKWVWKVLKDGDSDKRAYYMKYKAQ</sequence>